<name>A0A3P1SCY5_9ACTO</name>
<proteinExistence type="predicted"/>
<evidence type="ECO:0000313" key="3">
    <source>
        <dbReference type="EMBL" id="RRC94906.1"/>
    </source>
</evidence>
<dbReference type="PROSITE" id="PS51549">
    <property type="entry name" value="DM13"/>
    <property type="match status" value="1"/>
</dbReference>
<feature type="compositionally biased region" description="Pro residues" evidence="1">
    <location>
        <begin position="63"/>
        <end position="75"/>
    </location>
</feature>
<feature type="region of interest" description="Disordered" evidence="1">
    <location>
        <begin position="23"/>
        <end position="78"/>
    </location>
</feature>
<protein>
    <submittedName>
        <fullName evidence="3">Electron transporter</fullName>
    </submittedName>
</protein>
<dbReference type="Proteomes" id="UP000280444">
    <property type="component" value="Unassembled WGS sequence"/>
</dbReference>
<organism evidence="3 4">
    <name type="scientific">Schaalia canis</name>
    <dbReference type="NCBI Taxonomy" id="100469"/>
    <lineage>
        <taxon>Bacteria</taxon>
        <taxon>Bacillati</taxon>
        <taxon>Actinomycetota</taxon>
        <taxon>Actinomycetes</taxon>
        <taxon>Actinomycetales</taxon>
        <taxon>Actinomycetaceae</taxon>
        <taxon>Schaalia</taxon>
    </lineage>
</organism>
<evidence type="ECO:0000256" key="1">
    <source>
        <dbReference type="SAM" id="MobiDB-lite"/>
    </source>
</evidence>
<sequence>MAVFQPWLIFVNTEINDEIPTALAPQSTPAPVAQAPQSSAVAPAAQPQSSQGTSSTEGAPTAPTAPTPAPEPQAPTGPALIAQGALISHEHDTSGTVSVFRLPDGTHQLALEGLETTTGPDVHVWLSQAPVIEGFDGWFTAANYDHLDLGELKGNRGNQVYTIPADANVSDWSSITLWCEAFSVSFGAAELRPVN</sequence>
<dbReference type="AlphaFoldDB" id="A0A3P1SCY5"/>
<feature type="compositionally biased region" description="Low complexity" evidence="1">
    <location>
        <begin position="24"/>
        <end position="62"/>
    </location>
</feature>
<dbReference type="EMBL" id="RQZF01000009">
    <property type="protein sequence ID" value="RRC94906.1"/>
    <property type="molecule type" value="Genomic_DNA"/>
</dbReference>
<comment type="caution">
    <text evidence="3">The sequence shown here is derived from an EMBL/GenBank/DDBJ whole genome shotgun (WGS) entry which is preliminary data.</text>
</comment>
<feature type="domain" description="DM13" evidence="2">
    <location>
        <begin position="77"/>
        <end position="192"/>
    </location>
</feature>
<gene>
    <name evidence="3" type="ORF">EII11_08050</name>
</gene>
<dbReference type="InterPro" id="IPR019545">
    <property type="entry name" value="DM13_domain"/>
</dbReference>
<keyword evidence="4" id="KW-1185">Reference proteome</keyword>
<reference evidence="3 4" key="1">
    <citation type="submission" date="2018-11" db="EMBL/GenBank/DDBJ databases">
        <title>Genomes From Bacteria Associated with the Canine Oral Cavity: a Test Case for Automated Genome-Based Taxonomic Assignment.</title>
        <authorList>
            <person name="Coil D.A."/>
            <person name="Jospin G."/>
            <person name="Darling A.E."/>
            <person name="Wallis C."/>
            <person name="Davis I.J."/>
            <person name="Harris S."/>
            <person name="Eisen J.A."/>
            <person name="Holcombe L.J."/>
            <person name="O'Flynn C."/>
        </authorList>
    </citation>
    <scope>NUCLEOTIDE SEQUENCE [LARGE SCALE GENOMIC DNA]</scope>
    <source>
        <strain evidence="3 4">OH770</strain>
    </source>
</reference>
<evidence type="ECO:0000313" key="4">
    <source>
        <dbReference type="Proteomes" id="UP000280444"/>
    </source>
</evidence>
<accession>A0A3P1SCY5</accession>
<dbReference type="Pfam" id="PF10517">
    <property type="entry name" value="DM13"/>
    <property type="match status" value="1"/>
</dbReference>
<dbReference type="OrthoDB" id="4751481at2"/>
<evidence type="ECO:0000259" key="2">
    <source>
        <dbReference type="PROSITE" id="PS51549"/>
    </source>
</evidence>